<dbReference type="InterPro" id="IPR050365">
    <property type="entry name" value="TIM50"/>
</dbReference>
<comment type="caution">
    <text evidence="3">The sequence shown here is derived from an EMBL/GenBank/DDBJ whole genome shotgun (WGS) entry which is preliminary data.</text>
</comment>
<keyword evidence="1" id="KW-0653">Protein transport</keyword>
<dbReference type="GO" id="GO:0005744">
    <property type="term" value="C:TIM23 mitochondrial import inner membrane translocase complex"/>
    <property type="evidence" value="ECO:0007669"/>
    <property type="project" value="UniProtKB-UniRule"/>
</dbReference>
<organism evidence="3 4">
    <name type="scientific">Mitosporidium daphniae</name>
    <dbReference type="NCBI Taxonomy" id="1485682"/>
    <lineage>
        <taxon>Eukaryota</taxon>
        <taxon>Fungi</taxon>
        <taxon>Fungi incertae sedis</taxon>
        <taxon>Microsporidia</taxon>
        <taxon>Mitosporidium</taxon>
    </lineage>
</organism>
<dbReference type="RefSeq" id="XP_013237315.1">
    <property type="nucleotide sequence ID" value="XM_013381861.1"/>
</dbReference>
<gene>
    <name evidence="3" type="ORF">DI09_51p140</name>
</gene>
<keyword evidence="1" id="KW-0496">Mitochondrion</keyword>
<dbReference type="InterPro" id="IPR004274">
    <property type="entry name" value="FCP1_dom"/>
</dbReference>
<dbReference type="CDD" id="cd08049">
    <property type="entry name" value="TAF8"/>
    <property type="match status" value="1"/>
</dbReference>
<dbReference type="VEuPathDB" id="MicrosporidiaDB:DI09_51p140"/>
<keyword evidence="1" id="KW-0811">Translocation</keyword>
<keyword evidence="1" id="KW-0809">Transit peptide</keyword>
<feature type="domain" description="FCP1 homology" evidence="2">
    <location>
        <begin position="49"/>
        <end position="225"/>
    </location>
</feature>
<name>A0A098VPG4_9MICR</name>
<dbReference type="InterPro" id="IPR036412">
    <property type="entry name" value="HAD-like_sf"/>
</dbReference>
<dbReference type="InterPro" id="IPR019473">
    <property type="entry name" value="TFIID_su8_C"/>
</dbReference>
<reference evidence="3 4" key="1">
    <citation type="submission" date="2014-04" db="EMBL/GenBank/DDBJ databases">
        <title>A new species of microsporidia sheds light on the evolution of extreme parasitism.</title>
        <authorList>
            <person name="Haag K.L."/>
            <person name="James T.Y."/>
            <person name="Larsson R."/>
            <person name="Schaer T.M."/>
            <person name="Refardt D."/>
            <person name="Pombert J.-F."/>
            <person name="Ebert D."/>
        </authorList>
    </citation>
    <scope>NUCLEOTIDE SEQUENCE [LARGE SCALE GENOMIC DNA]</scope>
    <source>
        <strain evidence="3 4">UGP3</strain>
        <tissue evidence="3">Spores</tissue>
    </source>
</reference>
<dbReference type="Gene3D" id="3.40.50.1000">
    <property type="entry name" value="HAD superfamily/HAD-like"/>
    <property type="match status" value="1"/>
</dbReference>
<dbReference type="PANTHER" id="PTHR12210">
    <property type="entry name" value="DULLARD PROTEIN PHOSPHATASE"/>
    <property type="match status" value="1"/>
</dbReference>
<accession>A0A098VPG4</accession>
<dbReference type="AlphaFoldDB" id="A0A098VPG4"/>
<comment type="function">
    <text evidence="1">Essential component of the TIM23 complex, a complex that mediates the translocation of transit peptide-containing proteins across the mitochondrial inner membrane.</text>
</comment>
<dbReference type="SMART" id="SM00577">
    <property type="entry name" value="CPDc"/>
    <property type="match status" value="1"/>
</dbReference>
<dbReference type="OrthoDB" id="277011at2759"/>
<dbReference type="InterPro" id="IPR023214">
    <property type="entry name" value="HAD_sf"/>
</dbReference>
<sequence>MKIDTPKDGAVSDEEGSRSKDLLPFSISEIAAYICSLPDSFFPRRRLYLPKIQKTLVLDLDETLVHSTSKSSRNYDAMIEVLVGKSSCLYYVFKRPYVDLFLKKTGSTRHLFSFKNASLDRSGVYLKDLRIIEPNLAHIALIDNATASFIINPDINRLACTTRKLSLAASRSRPVVLDLVQAIRNENKGMPMNWLNLLKCQPMLGNTPLMEPNAMLSMDENTNLVKDGLPPLPPHHTYKSTPVLVNRSLNQSRIILKTAKEKLRLEKNLRHLMQMSHSGHSRINAHAPGSFFFIQGSNQPHLKRFQFS</sequence>
<dbReference type="Pfam" id="PF03031">
    <property type="entry name" value="NIF"/>
    <property type="match status" value="1"/>
</dbReference>
<evidence type="ECO:0000259" key="2">
    <source>
        <dbReference type="PROSITE" id="PS50969"/>
    </source>
</evidence>
<dbReference type="SUPFAM" id="SSF56784">
    <property type="entry name" value="HAD-like"/>
    <property type="match status" value="1"/>
</dbReference>
<dbReference type="GeneID" id="25260228"/>
<evidence type="ECO:0000313" key="3">
    <source>
        <dbReference type="EMBL" id="KGG50888.1"/>
    </source>
</evidence>
<dbReference type="EMBL" id="JMKJ01000466">
    <property type="protein sequence ID" value="KGG50888.1"/>
    <property type="molecule type" value="Genomic_DNA"/>
</dbReference>
<keyword evidence="4" id="KW-1185">Reference proteome</keyword>
<proteinExistence type="inferred from homology"/>
<protein>
    <recommendedName>
        <fullName evidence="1">Mitochondrial import inner membrane translocase subunit TIM50</fullName>
    </recommendedName>
</protein>
<evidence type="ECO:0000313" key="4">
    <source>
        <dbReference type="Proteomes" id="UP000029725"/>
    </source>
</evidence>
<comment type="subcellular location">
    <subcellularLocation>
        <location evidence="1">Mitochondrion inner membrane</location>
        <topology evidence="1">Single-pass membrane protein</topology>
    </subcellularLocation>
</comment>
<dbReference type="HOGENOM" id="CLU_903399_0_0_1"/>
<comment type="subunit">
    <text evidence="1">Component of the TIM23 complex.</text>
</comment>
<dbReference type="GO" id="GO:0015031">
    <property type="term" value="P:protein transport"/>
    <property type="evidence" value="ECO:0007669"/>
    <property type="project" value="UniProtKB-KW"/>
</dbReference>
<dbReference type="Proteomes" id="UP000029725">
    <property type="component" value="Unassembled WGS sequence"/>
</dbReference>
<keyword evidence="1" id="KW-0813">Transport</keyword>
<dbReference type="PROSITE" id="PS50969">
    <property type="entry name" value="FCP1"/>
    <property type="match status" value="1"/>
</dbReference>
<evidence type="ECO:0000256" key="1">
    <source>
        <dbReference type="RuleBase" id="RU365079"/>
    </source>
</evidence>
<dbReference type="Pfam" id="PF10406">
    <property type="entry name" value="TAF8_C"/>
    <property type="match status" value="1"/>
</dbReference>
<comment type="similarity">
    <text evidence="1">Belongs to the TIM50 family.</text>
</comment>